<name>A0A938WU54_9BACT</name>
<evidence type="ECO:0008006" key="4">
    <source>
        <dbReference type="Google" id="ProtNLM"/>
    </source>
</evidence>
<protein>
    <recommendedName>
        <fullName evidence="4">Lipocalin-like domain-containing protein</fullName>
    </recommendedName>
</protein>
<dbReference type="RefSeq" id="WP_205105149.1">
    <property type="nucleotide sequence ID" value="NZ_JACJJG010000052.1"/>
</dbReference>
<keyword evidence="1" id="KW-0732">Signal</keyword>
<feature type="signal peptide" evidence="1">
    <location>
        <begin position="1"/>
        <end position="24"/>
    </location>
</feature>
<comment type="caution">
    <text evidence="2">The sequence shown here is derived from an EMBL/GenBank/DDBJ whole genome shotgun (WGS) entry which is preliminary data.</text>
</comment>
<sequence>MKKAIRTLCLVAIAIFAIPQQADAQFFKKLKKAAENVVKEAITGEKTTESTGTTAQSSTSAVNFVVGASGVSVGNPAAKHFDVEFVEAVGNAANNTVTITLKATSKDLNYSNVHIGDNTVTGYDADGNEYKSNDYAEAKNMPAGLPVKFEISSLSKVPATVTMLPVVYVGYYLSGDVRSLGGNITTGIQLKNVPVTWQ</sequence>
<feature type="chain" id="PRO_5037781706" description="Lipocalin-like domain-containing protein" evidence="1">
    <location>
        <begin position="25"/>
        <end position="198"/>
    </location>
</feature>
<reference evidence="2" key="1">
    <citation type="submission" date="2020-08" db="EMBL/GenBank/DDBJ databases">
        <authorList>
            <person name="Cejkova D."/>
            <person name="Kubasova T."/>
            <person name="Jahodarova E."/>
            <person name="Rychlik I."/>
        </authorList>
    </citation>
    <scope>NUCLEOTIDE SEQUENCE</scope>
    <source>
        <strain evidence="2">An824</strain>
    </source>
</reference>
<evidence type="ECO:0000313" key="2">
    <source>
        <dbReference type="EMBL" id="MBM6674092.1"/>
    </source>
</evidence>
<dbReference type="Proteomes" id="UP000706891">
    <property type="component" value="Unassembled WGS sequence"/>
</dbReference>
<organism evidence="2 3">
    <name type="scientific">Marseilla massiliensis</name>
    <dbReference type="NCBI Taxonomy" id="1841864"/>
    <lineage>
        <taxon>Bacteria</taxon>
        <taxon>Pseudomonadati</taxon>
        <taxon>Bacteroidota</taxon>
        <taxon>Bacteroidia</taxon>
        <taxon>Bacteroidales</taxon>
        <taxon>Prevotellaceae</taxon>
        <taxon>Marseilla</taxon>
    </lineage>
</organism>
<dbReference type="EMBL" id="JACJJG010000052">
    <property type="protein sequence ID" value="MBM6674092.1"/>
    <property type="molecule type" value="Genomic_DNA"/>
</dbReference>
<reference evidence="2" key="2">
    <citation type="journal article" date="2021" name="Sci. Rep.">
        <title>The distribution of antibiotic resistance genes in chicken gut microbiota commensals.</title>
        <authorList>
            <person name="Juricova H."/>
            <person name="Matiasovicova J."/>
            <person name="Kubasova T."/>
            <person name="Cejkova D."/>
            <person name="Rychlik I."/>
        </authorList>
    </citation>
    <scope>NUCLEOTIDE SEQUENCE</scope>
    <source>
        <strain evidence="2">An824</strain>
    </source>
</reference>
<evidence type="ECO:0000313" key="3">
    <source>
        <dbReference type="Proteomes" id="UP000706891"/>
    </source>
</evidence>
<keyword evidence="3" id="KW-1185">Reference proteome</keyword>
<evidence type="ECO:0000256" key="1">
    <source>
        <dbReference type="SAM" id="SignalP"/>
    </source>
</evidence>
<gene>
    <name evidence="2" type="ORF">H6A34_09410</name>
</gene>
<dbReference type="AlphaFoldDB" id="A0A938WU54"/>
<accession>A0A938WU54</accession>
<proteinExistence type="predicted"/>